<evidence type="ECO:0000313" key="2">
    <source>
        <dbReference type="EMBL" id="KAK9871584.1"/>
    </source>
</evidence>
<dbReference type="Proteomes" id="UP001431783">
    <property type="component" value="Unassembled WGS sequence"/>
</dbReference>
<protein>
    <submittedName>
        <fullName evidence="2">Uncharacterized protein</fullName>
    </submittedName>
</protein>
<gene>
    <name evidence="2" type="ORF">WA026_012965</name>
</gene>
<accession>A0AAW1TT94</accession>
<sequence length="195" mass="22560">MQWPCQCCRSSLSSGTQSNADMGGDASPMDDVHPAHSMPELMGSFKWGIKLLRDDVFMDFERKSQTFDYFFKTTEVLKAENVVIKMVLRCTFVNVEIQEIPDFRHLYVCIHENLILIVNTFANMLNYKFEASMIDSYLNPMMGTLSTARVDRRNLGHNHGFRVEGVYSRFYINEHKSLQTKLLLEQAQEKVKTRG</sequence>
<comment type="caution">
    <text evidence="2">The sequence shown here is derived from an EMBL/GenBank/DDBJ whole genome shotgun (WGS) entry which is preliminary data.</text>
</comment>
<evidence type="ECO:0000256" key="1">
    <source>
        <dbReference type="SAM" id="MobiDB-lite"/>
    </source>
</evidence>
<feature type="region of interest" description="Disordered" evidence="1">
    <location>
        <begin position="10"/>
        <end position="29"/>
    </location>
</feature>
<proteinExistence type="predicted"/>
<name>A0AAW1TT94_9CUCU</name>
<dbReference type="AlphaFoldDB" id="A0AAW1TT94"/>
<keyword evidence="3" id="KW-1185">Reference proteome</keyword>
<dbReference type="EMBL" id="JARQZJ010000006">
    <property type="protein sequence ID" value="KAK9871584.1"/>
    <property type="molecule type" value="Genomic_DNA"/>
</dbReference>
<evidence type="ECO:0000313" key="3">
    <source>
        <dbReference type="Proteomes" id="UP001431783"/>
    </source>
</evidence>
<feature type="compositionally biased region" description="Polar residues" evidence="1">
    <location>
        <begin position="10"/>
        <end position="20"/>
    </location>
</feature>
<reference evidence="2 3" key="1">
    <citation type="submission" date="2023-03" db="EMBL/GenBank/DDBJ databases">
        <title>Genome insight into feeding habits of ladybird beetles.</title>
        <authorList>
            <person name="Li H.-S."/>
            <person name="Huang Y.-H."/>
            <person name="Pang H."/>
        </authorList>
    </citation>
    <scope>NUCLEOTIDE SEQUENCE [LARGE SCALE GENOMIC DNA]</scope>
    <source>
        <strain evidence="2">SYSU_2023b</strain>
        <tissue evidence="2">Whole body</tissue>
    </source>
</reference>
<organism evidence="2 3">
    <name type="scientific">Henosepilachna vigintioctopunctata</name>
    <dbReference type="NCBI Taxonomy" id="420089"/>
    <lineage>
        <taxon>Eukaryota</taxon>
        <taxon>Metazoa</taxon>
        <taxon>Ecdysozoa</taxon>
        <taxon>Arthropoda</taxon>
        <taxon>Hexapoda</taxon>
        <taxon>Insecta</taxon>
        <taxon>Pterygota</taxon>
        <taxon>Neoptera</taxon>
        <taxon>Endopterygota</taxon>
        <taxon>Coleoptera</taxon>
        <taxon>Polyphaga</taxon>
        <taxon>Cucujiformia</taxon>
        <taxon>Coccinelloidea</taxon>
        <taxon>Coccinellidae</taxon>
        <taxon>Epilachninae</taxon>
        <taxon>Epilachnini</taxon>
        <taxon>Henosepilachna</taxon>
    </lineage>
</organism>